<name>A0ABD6AZB5_9EURY</name>
<organism evidence="1 2">
    <name type="scientific">Halomarina rubra</name>
    <dbReference type="NCBI Taxonomy" id="2071873"/>
    <lineage>
        <taxon>Archaea</taxon>
        <taxon>Methanobacteriati</taxon>
        <taxon>Methanobacteriota</taxon>
        <taxon>Stenosarchaea group</taxon>
        <taxon>Halobacteria</taxon>
        <taxon>Halobacteriales</taxon>
        <taxon>Natronomonadaceae</taxon>
        <taxon>Halomarina</taxon>
    </lineage>
</organism>
<dbReference type="Proteomes" id="UP001597187">
    <property type="component" value="Unassembled WGS sequence"/>
</dbReference>
<proteinExistence type="predicted"/>
<dbReference type="EMBL" id="JBHUDC010000008">
    <property type="protein sequence ID" value="MFD1515092.1"/>
    <property type="molecule type" value="Genomic_DNA"/>
</dbReference>
<keyword evidence="2" id="KW-1185">Reference proteome</keyword>
<protein>
    <submittedName>
        <fullName evidence="1">Uncharacterized protein</fullName>
    </submittedName>
</protein>
<dbReference type="AlphaFoldDB" id="A0ABD6AZB5"/>
<gene>
    <name evidence="1" type="ORF">ACFSBT_17570</name>
</gene>
<comment type="caution">
    <text evidence="1">The sequence shown here is derived from an EMBL/GenBank/DDBJ whole genome shotgun (WGS) entry which is preliminary data.</text>
</comment>
<reference evidence="1 2" key="1">
    <citation type="journal article" date="2019" name="Int. J. Syst. Evol. Microbiol.">
        <title>The Global Catalogue of Microorganisms (GCM) 10K type strain sequencing project: providing services to taxonomists for standard genome sequencing and annotation.</title>
        <authorList>
            <consortium name="The Broad Institute Genomics Platform"/>
            <consortium name="The Broad Institute Genome Sequencing Center for Infectious Disease"/>
            <person name="Wu L."/>
            <person name="Ma J."/>
        </authorList>
    </citation>
    <scope>NUCLEOTIDE SEQUENCE [LARGE SCALE GENOMIC DNA]</scope>
    <source>
        <strain evidence="1 2">CGMCC 1.12563</strain>
    </source>
</reference>
<accession>A0ABD6AZB5</accession>
<evidence type="ECO:0000313" key="2">
    <source>
        <dbReference type="Proteomes" id="UP001597187"/>
    </source>
</evidence>
<evidence type="ECO:0000313" key="1">
    <source>
        <dbReference type="EMBL" id="MFD1515092.1"/>
    </source>
</evidence>
<sequence length="164" mass="17997">MEKDELVDAVFVLESRVDSLTRSLNALQDLVVGPEQLPKHIQSSEPVIDRLAKLEGTVTPDPTATAYAEKSREQKVRELRIALGRKGRSNGGKASMDYNAVLAVFDNRPSAGHCYKLMELAGHLEGFEYDSTNADTKRLLVNLDAVKDDAVLHAVNNPTHSEAN</sequence>
<dbReference type="RefSeq" id="WP_250875016.1">
    <property type="nucleotide sequence ID" value="NZ_JALXFV010000008.1"/>
</dbReference>